<evidence type="ECO:0000256" key="1">
    <source>
        <dbReference type="SAM" id="MobiDB-lite"/>
    </source>
</evidence>
<evidence type="ECO:0000313" key="3">
    <source>
        <dbReference type="Proteomes" id="UP001501446"/>
    </source>
</evidence>
<proteinExistence type="predicted"/>
<reference evidence="3" key="1">
    <citation type="journal article" date="2019" name="Int. J. Syst. Evol. Microbiol.">
        <title>The Global Catalogue of Microorganisms (GCM) 10K type strain sequencing project: providing services to taxonomists for standard genome sequencing and annotation.</title>
        <authorList>
            <consortium name="The Broad Institute Genomics Platform"/>
            <consortium name="The Broad Institute Genome Sequencing Center for Infectious Disease"/>
            <person name="Wu L."/>
            <person name="Ma J."/>
        </authorList>
    </citation>
    <scope>NUCLEOTIDE SEQUENCE [LARGE SCALE GENOMIC DNA]</scope>
    <source>
        <strain evidence="3">JCM 18958</strain>
    </source>
</reference>
<feature type="region of interest" description="Disordered" evidence="1">
    <location>
        <begin position="1"/>
        <end position="23"/>
    </location>
</feature>
<comment type="caution">
    <text evidence="2">The sequence shown here is derived from an EMBL/GenBank/DDBJ whole genome shotgun (WGS) entry which is preliminary data.</text>
</comment>
<evidence type="ECO:0000313" key="2">
    <source>
        <dbReference type="EMBL" id="GAA4701343.1"/>
    </source>
</evidence>
<accession>A0ABP8X7R0</accession>
<organism evidence="2 3">
    <name type="scientific">Kocuria gwangalliensis</name>
    <dbReference type="NCBI Taxonomy" id="501592"/>
    <lineage>
        <taxon>Bacteria</taxon>
        <taxon>Bacillati</taxon>
        <taxon>Actinomycetota</taxon>
        <taxon>Actinomycetes</taxon>
        <taxon>Micrococcales</taxon>
        <taxon>Micrococcaceae</taxon>
        <taxon>Kocuria</taxon>
    </lineage>
</organism>
<keyword evidence="3" id="KW-1185">Reference proteome</keyword>
<dbReference type="Proteomes" id="UP001501446">
    <property type="component" value="Unassembled WGS sequence"/>
</dbReference>
<protein>
    <submittedName>
        <fullName evidence="2">Uncharacterized protein</fullName>
    </submittedName>
</protein>
<sequence>MHGLIRGSKSKVPPPFRPRAGWGLKGPPCVRLNRVHKSGRPAERNVHADARSHLDSVNEVPISRAYPDMVYDDAPRTLPKHGKSRALHVGGQVDSNERHGAKVAAARLRLWTAGPI</sequence>
<name>A0ABP8X7R0_9MICC</name>
<dbReference type="EMBL" id="BAABLN010000031">
    <property type="protein sequence ID" value="GAA4701343.1"/>
    <property type="molecule type" value="Genomic_DNA"/>
</dbReference>
<gene>
    <name evidence="2" type="ORF">GCM10025781_19660</name>
</gene>